<evidence type="ECO:0000256" key="5">
    <source>
        <dbReference type="ARBA" id="ARBA00022989"/>
    </source>
</evidence>
<feature type="transmembrane region" description="Helical" evidence="7">
    <location>
        <begin position="157"/>
        <end position="181"/>
    </location>
</feature>
<keyword evidence="5 7" id="KW-1133">Transmembrane helix</keyword>
<evidence type="ECO:0000313" key="8">
    <source>
        <dbReference type="EMBL" id="MCT2119231.1"/>
    </source>
</evidence>
<keyword evidence="3" id="KW-1003">Cell membrane</keyword>
<name>A0AAW5QDL3_9ACTN</name>
<accession>A0AAW5QDL3</accession>
<evidence type="ECO:0000313" key="9">
    <source>
        <dbReference type="Proteomes" id="UP001206890"/>
    </source>
</evidence>
<feature type="transmembrane region" description="Helical" evidence="7">
    <location>
        <begin position="128"/>
        <end position="145"/>
    </location>
</feature>
<keyword evidence="4 7" id="KW-0812">Transmembrane</keyword>
<feature type="transmembrane region" description="Helical" evidence="7">
    <location>
        <begin position="12"/>
        <end position="33"/>
    </location>
</feature>
<reference evidence="8" key="1">
    <citation type="submission" date="2022-04" db="EMBL/GenBank/DDBJ databases">
        <title>Human microbiome associated bacterial genomes.</title>
        <authorList>
            <person name="Sandstrom S."/>
            <person name="Salamzade R."/>
            <person name="Kalan L.R."/>
        </authorList>
    </citation>
    <scope>NUCLEOTIDE SEQUENCE</scope>
    <source>
        <strain evidence="8">P3-SID1762</strain>
    </source>
</reference>
<evidence type="ECO:0000256" key="6">
    <source>
        <dbReference type="ARBA" id="ARBA00023136"/>
    </source>
</evidence>
<gene>
    <name evidence="8" type="ORF">M3D93_15995</name>
</gene>
<dbReference type="GO" id="GO:0005886">
    <property type="term" value="C:plasma membrane"/>
    <property type="evidence" value="ECO:0007669"/>
    <property type="project" value="UniProtKB-SubCell"/>
</dbReference>
<dbReference type="Proteomes" id="UP001206890">
    <property type="component" value="Unassembled WGS sequence"/>
</dbReference>
<feature type="transmembrane region" description="Helical" evidence="7">
    <location>
        <begin position="313"/>
        <end position="334"/>
    </location>
</feature>
<feature type="transmembrane region" description="Helical" evidence="7">
    <location>
        <begin position="39"/>
        <end position="57"/>
    </location>
</feature>
<feature type="transmembrane region" description="Helical" evidence="7">
    <location>
        <begin position="188"/>
        <end position="209"/>
    </location>
</feature>
<protein>
    <submittedName>
        <fullName evidence="8">Sulfate exporter family transporter</fullName>
    </submittedName>
</protein>
<feature type="transmembrane region" description="Helical" evidence="7">
    <location>
        <begin position="254"/>
        <end position="272"/>
    </location>
</feature>
<dbReference type="InterPro" id="IPR018383">
    <property type="entry name" value="UPF0324_pro"/>
</dbReference>
<feature type="transmembrane region" description="Helical" evidence="7">
    <location>
        <begin position="69"/>
        <end position="88"/>
    </location>
</feature>
<sequence>MGARTWASRIAILHRYAPGLMVCAVASAASIALASLLPAVSPLLISIVVGAVIVNAAGVPERFVPGIALSARTLLRAGIALLGLELLLGDIVNLGWAVLGTVVAVVAIGILGTWYLGGLLGVARAQRLLIACGFSICGAAAVAAAEGVADADEEETVTAIALVVVFGTVMIPVVPALSALLGLSPVDAGIWAGASIHEVAQVVAAGSAIGSTALGVAVIVKLARVLLLAPVIVAIGLAQRGRAPAGAGQKRPPLVPAFIVAFVACVALRSSGVVPEAAIAAAHHVQTALLAAAMFALGTGVKYSTLRKVGLRPVALAGAATLTVAGVALAGTLLA</sequence>
<dbReference type="AlphaFoldDB" id="A0AAW5QDL3"/>
<dbReference type="RefSeq" id="WP_259852126.1">
    <property type="nucleotide sequence ID" value="NZ_JALXRO010000114.1"/>
</dbReference>
<feature type="transmembrane region" description="Helical" evidence="7">
    <location>
        <begin position="215"/>
        <end position="238"/>
    </location>
</feature>
<dbReference type="PANTHER" id="PTHR30106:SF2">
    <property type="entry name" value="UPF0324 INNER MEMBRANE PROTEIN YEIH"/>
    <property type="match status" value="1"/>
</dbReference>
<dbReference type="Pfam" id="PF03601">
    <property type="entry name" value="Cons_hypoth698"/>
    <property type="match status" value="1"/>
</dbReference>
<comment type="similarity">
    <text evidence="2">Belongs to the UPF0324 family.</text>
</comment>
<comment type="caution">
    <text evidence="8">The sequence shown here is derived from an EMBL/GenBank/DDBJ whole genome shotgun (WGS) entry which is preliminary data.</text>
</comment>
<proteinExistence type="inferred from homology"/>
<comment type="subcellular location">
    <subcellularLocation>
        <location evidence="1">Cell membrane</location>
        <topology evidence="1">Multi-pass membrane protein</topology>
    </subcellularLocation>
</comment>
<evidence type="ECO:0000256" key="3">
    <source>
        <dbReference type="ARBA" id="ARBA00022475"/>
    </source>
</evidence>
<evidence type="ECO:0000256" key="1">
    <source>
        <dbReference type="ARBA" id="ARBA00004651"/>
    </source>
</evidence>
<dbReference type="PANTHER" id="PTHR30106">
    <property type="entry name" value="INNER MEMBRANE PROTEIN YEIH-RELATED"/>
    <property type="match status" value="1"/>
</dbReference>
<evidence type="ECO:0000256" key="2">
    <source>
        <dbReference type="ARBA" id="ARBA00007977"/>
    </source>
</evidence>
<feature type="transmembrane region" description="Helical" evidence="7">
    <location>
        <begin position="278"/>
        <end position="301"/>
    </location>
</feature>
<evidence type="ECO:0000256" key="4">
    <source>
        <dbReference type="ARBA" id="ARBA00022692"/>
    </source>
</evidence>
<evidence type="ECO:0000256" key="7">
    <source>
        <dbReference type="SAM" id="Phobius"/>
    </source>
</evidence>
<feature type="transmembrane region" description="Helical" evidence="7">
    <location>
        <begin position="94"/>
        <end position="116"/>
    </location>
</feature>
<dbReference type="EMBL" id="JALXTC010000122">
    <property type="protein sequence ID" value="MCT2119231.1"/>
    <property type="molecule type" value="Genomic_DNA"/>
</dbReference>
<keyword evidence="6 7" id="KW-0472">Membrane</keyword>
<organism evidence="8 9">
    <name type="scientific">Dietzia cinnamea</name>
    <dbReference type="NCBI Taxonomy" id="321318"/>
    <lineage>
        <taxon>Bacteria</taxon>
        <taxon>Bacillati</taxon>
        <taxon>Actinomycetota</taxon>
        <taxon>Actinomycetes</taxon>
        <taxon>Mycobacteriales</taxon>
        <taxon>Dietziaceae</taxon>
        <taxon>Dietzia</taxon>
    </lineage>
</organism>